<dbReference type="SFLD" id="SFLDS00019">
    <property type="entry name" value="Glutathione_Transferase_(cytos"/>
    <property type="match status" value="1"/>
</dbReference>
<dbReference type="AlphaFoldDB" id="A0A673NAU9"/>
<dbReference type="SUPFAM" id="SSF47616">
    <property type="entry name" value="GST C-terminal domain-like"/>
    <property type="match status" value="1"/>
</dbReference>
<dbReference type="InterPro" id="IPR036282">
    <property type="entry name" value="Glutathione-S-Trfase_C_sf"/>
</dbReference>
<dbReference type="Pfam" id="PF22441">
    <property type="entry name" value="CLIC-like_N"/>
    <property type="match status" value="1"/>
</dbReference>
<dbReference type="Gene3D" id="1.20.1050.10">
    <property type="match status" value="1"/>
</dbReference>
<evidence type="ECO:0000256" key="5">
    <source>
        <dbReference type="ARBA" id="ARBA00022475"/>
    </source>
</evidence>
<evidence type="ECO:0000256" key="17">
    <source>
        <dbReference type="SAM" id="MobiDB-lite"/>
    </source>
</evidence>
<organism evidence="19 20">
    <name type="scientific">Sinocyclocheilus rhinocerous</name>
    <dbReference type="NCBI Taxonomy" id="307959"/>
    <lineage>
        <taxon>Eukaryota</taxon>
        <taxon>Metazoa</taxon>
        <taxon>Chordata</taxon>
        <taxon>Craniata</taxon>
        <taxon>Vertebrata</taxon>
        <taxon>Euteleostomi</taxon>
        <taxon>Actinopterygii</taxon>
        <taxon>Neopterygii</taxon>
        <taxon>Teleostei</taxon>
        <taxon>Ostariophysi</taxon>
        <taxon>Cypriniformes</taxon>
        <taxon>Cyprinidae</taxon>
        <taxon>Cyprininae</taxon>
        <taxon>Sinocyclocheilus</taxon>
    </lineage>
</organism>
<evidence type="ECO:0000313" key="19">
    <source>
        <dbReference type="Ensembl" id="ENSSRHP00000100029.1"/>
    </source>
</evidence>
<dbReference type="CDD" id="cd03061">
    <property type="entry name" value="GST_N_CLIC"/>
    <property type="match status" value="1"/>
</dbReference>
<keyword evidence="10" id="KW-0560">Oxidoreductase</keyword>
<feature type="compositionally biased region" description="Basic and acidic residues" evidence="17">
    <location>
        <begin position="435"/>
        <end position="455"/>
    </location>
</feature>
<keyword evidence="12" id="KW-0472">Membrane</keyword>
<evidence type="ECO:0000259" key="18">
    <source>
        <dbReference type="Pfam" id="PF22441"/>
    </source>
</evidence>
<dbReference type="RefSeq" id="XP_016380419.1">
    <property type="nucleotide sequence ID" value="XM_016524933.1"/>
</dbReference>
<dbReference type="GeneID" id="107718016"/>
<feature type="compositionally biased region" description="Basic and acidic residues" evidence="17">
    <location>
        <begin position="278"/>
        <end position="291"/>
    </location>
</feature>
<keyword evidence="11" id="KW-0406">Ion transport</keyword>
<reference evidence="19" key="1">
    <citation type="submission" date="2025-08" db="UniProtKB">
        <authorList>
            <consortium name="Ensembl"/>
        </authorList>
    </citation>
    <scope>IDENTIFICATION</scope>
</reference>
<comment type="subcellular location">
    <subcellularLocation>
        <location evidence="1">Cell membrane</location>
        <topology evidence="1">Single-pass membrane protein</topology>
    </subcellularLocation>
    <subcellularLocation>
        <location evidence="2">Cytoplasm</location>
    </subcellularLocation>
</comment>
<comment type="catalytic activity">
    <reaction evidence="16">
        <text>chloride(in) = chloride(out)</text>
        <dbReference type="Rhea" id="RHEA:29823"/>
        <dbReference type="ChEBI" id="CHEBI:17996"/>
    </reaction>
</comment>
<feature type="region of interest" description="Disordered" evidence="17">
    <location>
        <begin position="205"/>
        <end position="246"/>
    </location>
</feature>
<keyword evidence="7" id="KW-0812">Transmembrane</keyword>
<evidence type="ECO:0000256" key="1">
    <source>
        <dbReference type="ARBA" id="ARBA00004162"/>
    </source>
</evidence>
<feature type="region of interest" description="Disordered" evidence="17">
    <location>
        <begin position="1"/>
        <end position="42"/>
    </location>
</feature>
<evidence type="ECO:0000256" key="13">
    <source>
        <dbReference type="ARBA" id="ARBA00023173"/>
    </source>
</evidence>
<dbReference type="Gene3D" id="3.40.30.10">
    <property type="entry name" value="Glutaredoxin"/>
    <property type="match status" value="1"/>
</dbReference>
<evidence type="ECO:0000256" key="6">
    <source>
        <dbReference type="ARBA" id="ARBA00022490"/>
    </source>
</evidence>
<evidence type="ECO:0000313" key="20">
    <source>
        <dbReference type="Proteomes" id="UP000472270"/>
    </source>
</evidence>
<dbReference type="GO" id="GO:0016491">
    <property type="term" value="F:oxidoreductase activity"/>
    <property type="evidence" value="ECO:0007669"/>
    <property type="project" value="UniProtKB-KW"/>
</dbReference>
<keyword evidence="4" id="KW-0813">Transport</keyword>
<feature type="region of interest" description="Disordered" evidence="17">
    <location>
        <begin position="435"/>
        <end position="467"/>
    </location>
</feature>
<evidence type="ECO:0000256" key="10">
    <source>
        <dbReference type="ARBA" id="ARBA00023002"/>
    </source>
</evidence>
<dbReference type="SFLD" id="SFLDG00358">
    <property type="entry name" value="Main_(cytGST)"/>
    <property type="match status" value="1"/>
</dbReference>
<keyword evidence="8" id="KW-0851">Voltage-gated channel</keyword>
<evidence type="ECO:0000256" key="9">
    <source>
        <dbReference type="ARBA" id="ARBA00022989"/>
    </source>
</evidence>
<dbReference type="PRINTS" id="PR01263">
    <property type="entry name" value="INTCLCHANNEL"/>
</dbReference>
<evidence type="ECO:0000256" key="15">
    <source>
        <dbReference type="ARBA" id="ARBA00023303"/>
    </source>
</evidence>
<keyword evidence="14" id="KW-0868">Chloride</keyword>
<reference evidence="19" key="2">
    <citation type="submission" date="2025-09" db="UniProtKB">
        <authorList>
            <consortium name="Ensembl"/>
        </authorList>
    </citation>
    <scope>IDENTIFICATION</scope>
</reference>
<feature type="compositionally biased region" description="Acidic residues" evidence="17">
    <location>
        <begin position="10"/>
        <end position="36"/>
    </location>
</feature>
<feature type="domain" description="CLIC N-terminal" evidence="18">
    <location>
        <begin position="578"/>
        <end position="662"/>
    </location>
</feature>
<keyword evidence="20" id="KW-1185">Reference proteome</keyword>
<evidence type="ECO:0000256" key="2">
    <source>
        <dbReference type="ARBA" id="ARBA00004496"/>
    </source>
</evidence>
<sequence>MEMEDRRTGEEEEEEEEVELAEEVDEDINIGDDDGGESNAMPSTDVIIHKTEEEDNVEDVEDQVGQETVVLQNELNAGEMEEEEVDITAKLTTPELQVTVELPTTTQTQVPELRNEAEELGGTLKELDKDRADHKLETLYEDEKESDEPQMQTLSERQTETQEHQELLLSEVREFTCSLLEKIKNKSREDQIQQVKSDIILQEEEHEEVKVESWDDEGVKNDVDEAPRTVSTSEGESIEDFQSLGEEEETATFDNVGEEQSTAEVPLLEDCIAVGEPMHNDDFETTSDEKTTYNAPEESSIDWIATEQPSTDMIGGNIEEMVQNSDQLVESIVQEYESLERIEQVVSDTNLENCEKIVADTESPIVNGPEETRGADKEAEGIKKIQDDAQRVVEVTKELVKKEELLIEKGSCTKAEQPLDDPEVVEEGVCKKQEQLGNSKREVAEGGEAAKEQTKQEVPAPVEEGAGNWLEELKAVIEDEPRRKAQGGRKVTIPAWLKGRVSSDAHFQEPPKPLSSRVRRVSGSSEGEVNIKAKVQEVIMANGCPAAAVVQQEEEKTSENTTKMENPAQQEGNPHDLQIALYVKAGSDGESIGNCPFSQRLFMILWLKGVIFNVTTVDLKRKPADLQDLAPGTNPPFMTFNGEVLVDVNKIEEFLEERLVPPRYPKLAAKHPESNTAGIDVFAKFSAYIKNPRKEANEGLEKALLKSLKRLDEYLQTPLAEEIDANSVDDPGVSTRSFLDGPDLTLADCNLLPKLHIIKIVARKYRGFEIPAEMTGVWRYLNNAYKREEFMNTCPAEREIECAYLDVAKKIK</sequence>
<gene>
    <name evidence="19" type="primary">LOC107718016</name>
</gene>
<comment type="similarity">
    <text evidence="3">Belongs to the chloride channel CLIC family.</text>
</comment>
<dbReference type="PANTHER" id="PTHR45476">
    <property type="entry name" value="CHLORIDE INTRACELLULAR CHANNEL PROTEIN 6-RELATED"/>
    <property type="match status" value="1"/>
</dbReference>
<evidence type="ECO:0000256" key="3">
    <source>
        <dbReference type="ARBA" id="ARBA00007655"/>
    </source>
</evidence>
<evidence type="ECO:0000256" key="16">
    <source>
        <dbReference type="ARBA" id="ARBA00024167"/>
    </source>
</evidence>
<dbReference type="PANTHER" id="PTHR45476:SF1">
    <property type="entry name" value="CHLORIDE INTRACELLULAR CHANNEL PROTEIN 6"/>
    <property type="match status" value="1"/>
</dbReference>
<accession>A0A673NAU9</accession>
<dbReference type="GO" id="GO:0005886">
    <property type="term" value="C:plasma membrane"/>
    <property type="evidence" value="ECO:0007669"/>
    <property type="project" value="UniProtKB-SubCell"/>
</dbReference>
<evidence type="ECO:0000256" key="8">
    <source>
        <dbReference type="ARBA" id="ARBA00022882"/>
    </source>
</evidence>
<dbReference type="SUPFAM" id="SSF52833">
    <property type="entry name" value="Thioredoxin-like"/>
    <property type="match status" value="1"/>
</dbReference>
<evidence type="ECO:0000256" key="4">
    <source>
        <dbReference type="ARBA" id="ARBA00022448"/>
    </source>
</evidence>
<feature type="region of interest" description="Disordered" evidence="17">
    <location>
        <begin position="141"/>
        <end position="164"/>
    </location>
</feature>
<keyword evidence="6" id="KW-0963">Cytoplasm</keyword>
<proteinExistence type="inferred from homology"/>
<dbReference type="GO" id="GO:0005254">
    <property type="term" value="F:chloride channel activity"/>
    <property type="evidence" value="ECO:0007669"/>
    <property type="project" value="UniProtKB-KW"/>
</dbReference>
<dbReference type="Ensembl" id="ENSSRHT00000102732.1">
    <property type="protein sequence ID" value="ENSSRHP00000100029.1"/>
    <property type="gene ID" value="ENSSRHG00000049024.1"/>
</dbReference>
<dbReference type="GO" id="GO:0005737">
    <property type="term" value="C:cytoplasm"/>
    <property type="evidence" value="ECO:0007669"/>
    <property type="project" value="UniProtKB-SubCell"/>
</dbReference>
<dbReference type="InterPro" id="IPR040079">
    <property type="entry name" value="Glutathione_S-Trfase"/>
</dbReference>
<keyword evidence="5" id="KW-1003">Cell membrane</keyword>
<dbReference type="RefSeq" id="XP_016380418.1">
    <property type="nucleotide sequence ID" value="XM_016524932.1"/>
</dbReference>
<evidence type="ECO:0000256" key="11">
    <source>
        <dbReference type="ARBA" id="ARBA00023065"/>
    </source>
</evidence>
<dbReference type="Pfam" id="PF13410">
    <property type="entry name" value="GST_C_2"/>
    <property type="match status" value="1"/>
</dbReference>
<protein>
    <submittedName>
        <fullName evidence="19">Chloride intracellular channel protein 4-like</fullName>
    </submittedName>
</protein>
<feature type="compositionally biased region" description="Basic and acidic residues" evidence="17">
    <location>
        <begin position="370"/>
        <end position="382"/>
    </location>
</feature>
<feature type="compositionally biased region" description="Basic and acidic residues" evidence="17">
    <location>
        <begin position="207"/>
        <end position="227"/>
    </location>
</feature>
<keyword evidence="13" id="KW-0869">Chloride channel</keyword>
<dbReference type="GO" id="GO:0034707">
    <property type="term" value="C:chloride channel complex"/>
    <property type="evidence" value="ECO:0007669"/>
    <property type="project" value="UniProtKB-KW"/>
</dbReference>
<dbReference type="InterPro" id="IPR036249">
    <property type="entry name" value="Thioredoxin-like_sf"/>
</dbReference>
<dbReference type="InterPro" id="IPR002946">
    <property type="entry name" value="CLIC"/>
</dbReference>
<dbReference type="FunFam" id="1.20.1050.10:FF:000001">
    <property type="entry name" value="Chloride intracellular channel 2"/>
    <property type="match status" value="1"/>
</dbReference>
<feature type="region of interest" description="Disordered" evidence="17">
    <location>
        <begin position="360"/>
        <end position="382"/>
    </location>
</feature>
<evidence type="ECO:0000256" key="12">
    <source>
        <dbReference type="ARBA" id="ARBA00023136"/>
    </source>
</evidence>
<keyword evidence="9" id="KW-1133">Transmembrane helix</keyword>
<keyword evidence="15" id="KW-0407">Ion channel</keyword>
<dbReference type="NCBIfam" id="TIGR00862">
    <property type="entry name" value="O-ClC"/>
    <property type="match status" value="1"/>
</dbReference>
<dbReference type="Proteomes" id="UP000472270">
    <property type="component" value="Unassembled WGS sequence"/>
</dbReference>
<feature type="region of interest" description="Disordered" evidence="17">
    <location>
        <begin position="276"/>
        <end position="300"/>
    </location>
</feature>
<dbReference type="FunFam" id="3.40.30.10:FF:000021">
    <property type="entry name" value="Chloride intracellular channel 4"/>
    <property type="match status" value="1"/>
</dbReference>
<evidence type="ECO:0000256" key="7">
    <source>
        <dbReference type="ARBA" id="ARBA00022692"/>
    </source>
</evidence>
<dbReference type="InterPro" id="IPR053823">
    <property type="entry name" value="CLIC_N"/>
</dbReference>
<evidence type="ECO:0000256" key="14">
    <source>
        <dbReference type="ARBA" id="ARBA00023214"/>
    </source>
</evidence>
<name>A0A673NAU9_9TELE</name>